<evidence type="ECO:0000256" key="14">
    <source>
        <dbReference type="RuleBase" id="RU362049"/>
    </source>
</evidence>
<dbReference type="GO" id="GO:0033765">
    <property type="term" value="F:steroid dehydrogenase activity, acting on the CH-CH group of donors"/>
    <property type="evidence" value="ECO:0007669"/>
    <property type="project" value="UniProtKB-ARBA"/>
</dbReference>
<dbReference type="GO" id="GO:0005737">
    <property type="term" value="C:cytoplasm"/>
    <property type="evidence" value="ECO:0007669"/>
    <property type="project" value="UniProtKB-SubCell"/>
</dbReference>
<evidence type="ECO:0000256" key="5">
    <source>
        <dbReference type="ARBA" id="ARBA00021901"/>
    </source>
</evidence>
<protein>
    <recommendedName>
        <fullName evidence="5 12">L-aspartate oxidase</fullName>
        <ecNumber evidence="4 12">1.4.3.16</ecNumber>
    </recommendedName>
</protein>
<evidence type="ECO:0000256" key="8">
    <source>
        <dbReference type="ARBA" id="ARBA00022827"/>
    </source>
</evidence>
<evidence type="ECO:0000256" key="11">
    <source>
        <dbReference type="ARBA" id="ARBA00048305"/>
    </source>
</evidence>
<comment type="function">
    <text evidence="10">Catalyzes the oxidation of L-aspartate to iminoaspartate, the first step in the de novo biosynthesis of NAD(+).</text>
</comment>
<sequence length="548" mass="57441">MPRRLRAARPSWSIRGDVVVVGSGVAGLMVALRLSRFARVLVVTKARVDAGATRWAQGGIAAALGPGDTPEQHLADTLAAGAGLCVEEAVRVLVNEGPDVVRELAELGARFDVEPNGDFALTREGGHLRRRIVHARDATGAEIERALIAAVRSNDRIQLIEHALALDLLPADDGRICGVSLHVLGEGRPDGVGAAVGRAVVLATGGLGQVFAATTNPPEASGDGVAMALRAGAEIVDLEFVQFHPTVLWLGPDARGQLPLISEAVRGEGAVLIDVTGERFMDGVHPLAELAPRYVVARAIVERMRATGADHVLLDARRVPGFERRFPTIAAACRRFGVDPVTTPIPVAPGAHYACGGVRTDLRGRTTVPGLYACGEVAGTGVHGANRLASNSLLEGLVFAARVADDLSGGLPRAADPAEREDEKVTGLLAAGAARRIRLAMTDGVGVLRDADGLAVAGERLAAEWTPDLASLPAEAAPEPESWEATNLHAVASVLTRAASLRTESRGCHWRADYPETSSRWHGHLVSVLNADGMVVTRFEPRGTPEAG</sequence>
<dbReference type="HOGENOM" id="CLU_014312_3_0_11"/>
<comment type="cofactor">
    <cofactor evidence="1 14">
        <name>FAD</name>
        <dbReference type="ChEBI" id="CHEBI:57692"/>
    </cofactor>
</comment>
<keyword evidence="18" id="KW-1185">Reference proteome</keyword>
<dbReference type="EC" id="1.4.3.16" evidence="4 12"/>
<accession>A0LRC7</accession>
<dbReference type="AlphaFoldDB" id="A0LRC7"/>
<dbReference type="NCBIfam" id="NF005701">
    <property type="entry name" value="PRK07512.1"/>
    <property type="match status" value="1"/>
</dbReference>
<dbReference type="InterPro" id="IPR027477">
    <property type="entry name" value="Succ_DH/fumarate_Rdtase_cat_sf"/>
</dbReference>
<evidence type="ECO:0000256" key="12">
    <source>
        <dbReference type="NCBIfam" id="TIGR00551"/>
    </source>
</evidence>
<dbReference type="SUPFAM" id="SSF46977">
    <property type="entry name" value="Succinate dehydrogenase/fumarate reductase flavoprotein C-terminal domain"/>
    <property type="match status" value="1"/>
</dbReference>
<comment type="pathway">
    <text evidence="2 14">Cofactor biosynthesis; NAD(+) biosynthesis; iminoaspartate from L-aspartate (oxidase route): step 1/1.</text>
</comment>
<dbReference type="Gene3D" id="3.90.700.10">
    <property type="entry name" value="Succinate dehydrogenase/fumarate reductase flavoprotein, catalytic domain"/>
    <property type="match status" value="1"/>
</dbReference>
<dbReference type="InParanoid" id="A0LRC7"/>
<comment type="similarity">
    <text evidence="3 14">Belongs to the FAD-dependent oxidoreductase 2 family. NadB subfamily.</text>
</comment>
<dbReference type="InterPro" id="IPR037099">
    <property type="entry name" value="Fum_R/Succ_DH_flav-like_C_sf"/>
</dbReference>
<feature type="domain" description="FAD-dependent oxidoreductase 2 FAD-binding" evidence="15">
    <location>
        <begin position="17"/>
        <end position="393"/>
    </location>
</feature>
<dbReference type="GO" id="GO:0034628">
    <property type="term" value="P:'de novo' NAD+ biosynthetic process from L-aspartate"/>
    <property type="evidence" value="ECO:0007669"/>
    <property type="project" value="TreeGrafter"/>
</dbReference>
<evidence type="ECO:0000313" key="18">
    <source>
        <dbReference type="Proteomes" id="UP000008221"/>
    </source>
</evidence>
<dbReference type="Proteomes" id="UP000008221">
    <property type="component" value="Chromosome"/>
</dbReference>
<dbReference type="KEGG" id="ace:Acel_0213"/>
<evidence type="ECO:0000259" key="16">
    <source>
        <dbReference type="Pfam" id="PF02910"/>
    </source>
</evidence>
<dbReference type="InterPro" id="IPR005288">
    <property type="entry name" value="NadB"/>
</dbReference>
<dbReference type="PANTHER" id="PTHR42716">
    <property type="entry name" value="L-ASPARTATE OXIDASE"/>
    <property type="match status" value="1"/>
</dbReference>
<dbReference type="NCBIfam" id="TIGR00551">
    <property type="entry name" value="nadB"/>
    <property type="match status" value="1"/>
</dbReference>
<dbReference type="SUPFAM" id="SSF51905">
    <property type="entry name" value="FAD/NAD(P)-binding domain"/>
    <property type="match status" value="1"/>
</dbReference>
<evidence type="ECO:0000256" key="6">
    <source>
        <dbReference type="ARBA" id="ARBA00022630"/>
    </source>
</evidence>
<comment type="subcellular location">
    <subcellularLocation>
        <location evidence="14">Cytoplasm</location>
    </subcellularLocation>
</comment>
<evidence type="ECO:0000256" key="4">
    <source>
        <dbReference type="ARBA" id="ARBA00012173"/>
    </source>
</evidence>
<evidence type="ECO:0000256" key="7">
    <source>
        <dbReference type="ARBA" id="ARBA00022642"/>
    </source>
</evidence>
<dbReference type="NCBIfam" id="NF005867">
    <property type="entry name" value="PRK07804.1"/>
    <property type="match status" value="1"/>
</dbReference>
<organism evidence="17 18">
    <name type="scientific">Acidothermus cellulolyticus (strain ATCC 43068 / DSM 8971 / 11B)</name>
    <dbReference type="NCBI Taxonomy" id="351607"/>
    <lineage>
        <taxon>Bacteria</taxon>
        <taxon>Bacillati</taxon>
        <taxon>Actinomycetota</taxon>
        <taxon>Actinomycetes</taxon>
        <taxon>Acidothermales</taxon>
        <taxon>Acidothermaceae</taxon>
        <taxon>Acidothermus</taxon>
    </lineage>
</organism>
<dbReference type="Gene3D" id="1.20.58.100">
    <property type="entry name" value="Fumarate reductase/succinate dehydrogenase flavoprotein-like, C-terminal domain"/>
    <property type="match status" value="1"/>
</dbReference>
<dbReference type="RefSeq" id="WP_011719051.1">
    <property type="nucleotide sequence ID" value="NC_008578.1"/>
</dbReference>
<dbReference type="Pfam" id="PF02910">
    <property type="entry name" value="Succ_DH_flav_C"/>
    <property type="match status" value="1"/>
</dbReference>
<dbReference type="PIRSF" id="PIRSF000171">
    <property type="entry name" value="SDHA_APRA_LASPO"/>
    <property type="match status" value="1"/>
</dbReference>
<keyword evidence="9 14" id="KW-0560">Oxidoreductase</keyword>
<evidence type="ECO:0000256" key="2">
    <source>
        <dbReference type="ARBA" id="ARBA00004950"/>
    </source>
</evidence>
<dbReference type="PANTHER" id="PTHR42716:SF2">
    <property type="entry name" value="L-ASPARTATE OXIDASE, CHLOROPLASTIC"/>
    <property type="match status" value="1"/>
</dbReference>
<gene>
    <name evidence="17" type="ordered locus">Acel_0213</name>
</gene>
<dbReference type="InterPro" id="IPR015939">
    <property type="entry name" value="Fum_Rdtase/Succ_DH_flav-like_C"/>
</dbReference>
<comment type="catalytic activity">
    <reaction evidence="11">
        <text>L-aspartate + O2 = iminosuccinate + H2O2</text>
        <dbReference type="Rhea" id="RHEA:25876"/>
        <dbReference type="ChEBI" id="CHEBI:15379"/>
        <dbReference type="ChEBI" id="CHEBI:16240"/>
        <dbReference type="ChEBI" id="CHEBI:29991"/>
        <dbReference type="ChEBI" id="CHEBI:77875"/>
        <dbReference type="EC" id="1.4.3.16"/>
    </reaction>
    <physiologicalReaction direction="left-to-right" evidence="11">
        <dbReference type="Rhea" id="RHEA:25877"/>
    </physiologicalReaction>
</comment>
<dbReference type="SUPFAM" id="SSF56425">
    <property type="entry name" value="Succinate dehydrogenase/fumarate reductase flavoprotein, catalytic domain"/>
    <property type="match status" value="1"/>
</dbReference>
<dbReference type="FunFam" id="3.90.700.10:FF:000002">
    <property type="entry name" value="L-aspartate oxidase"/>
    <property type="match status" value="1"/>
</dbReference>
<evidence type="ECO:0000256" key="1">
    <source>
        <dbReference type="ARBA" id="ARBA00001974"/>
    </source>
</evidence>
<dbReference type="PRINTS" id="PR00368">
    <property type="entry name" value="FADPNR"/>
</dbReference>
<dbReference type="InterPro" id="IPR003953">
    <property type="entry name" value="FAD-dep_OxRdtase_2_FAD-bd"/>
</dbReference>
<dbReference type="InterPro" id="IPR036188">
    <property type="entry name" value="FAD/NAD-bd_sf"/>
</dbReference>
<keyword evidence="8 14" id="KW-0274">FAD</keyword>
<evidence type="ECO:0000256" key="9">
    <source>
        <dbReference type="ARBA" id="ARBA00023002"/>
    </source>
</evidence>
<feature type="domain" description="Fumarate reductase/succinate dehydrogenase flavoprotein-like C-terminal" evidence="16">
    <location>
        <begin position="436"/>
        <end position="530"/>
    </location>
</feature>
<dbReference type="STRING" id="351607.Acel_0213"/>
<dbReference type="EMBL" id="CP000481">
    <property type="protein sequence ID" value="ABK51987.1"/>
    <property type="molecule type" value="Genomic_DNA"/>
</dbReference>
<dbReference type="Pfam" id="PF00890">
    <property type="entry name" value="FAD_binding_2"/>
    <property type="match status" value="1"/>
</dbReference>
<dbReference type="UniPathway" id="UPA00253">
    <property type="reaction ID" value="UER00326"/>
</dbReference>
<evidence type="ECO:0000313" key="17">
    <source>
        <dbReference type="EMBL" id="ABK51987.1"/>
    </source>
</evidence>
<feature type="active site" description="Proton acceptor" evidence="13">
    <location>
        <position position="293"/>
    </location>
</feature>
<reference evidence="17 18" key="1">
    <citation type="journal article" date="2009" name="Genome Res.">
        <title>Complete genome of the cellulolytic thermophile Acidothermus cellulolyticus 11B provides insights into its ecophysiological and evolutionary adaptations.</title>
        <authorList>
            <person name="Barabote R.D."/>
            <person name="Xie G."/>
            <person name="Leu D.H."/>
            <person name="Normand P."/>
            <person name="Necsulea A."/>
            <person name="Daubin V."/>
            <person name="Medigue C."/>
            <person name="Adney W.S."/>
            <person name="Xu X.C."/>
            <person name="Lapidus A."/>
            <person name="Parales R.E."/>
            <person name="Detter C."/>
            <person name="Pujic P."/>
            <person name="Bruce D."/>
            <person name="Lavire C."/>
            <person name="Challacombe J.F."/>
            <person name="Brettin T.S."/>
            <person name="Berry A.M."/>
        </authorList>
    </citation>
    <scope>NUCLEOTIDE SEQUENCE [LARGE SCALE GENOMIC DNA]</scope>
    <source>
        <strain evidence="18">ATCC 43068 / DSM 8971 / 11B</strain>
    </source>
</reference>
<dbReference type="GO" id="GO:0008734">
    <property type="term" value="F:L-aspartate oxidase activity"/>
    <property type="evidence" value="ECO:0007669"/>
    <property type="project" value="UniProtKB-UniRule"/>
</dbReference>
<evidence type="ECO:0000256" key="10">
    <source>
        <dbReference type="ARBA" id="ARBA00029426"/>
    </source>
</evidence>
<proteinExistence type="inferred from homology"/>
<name>A0LRC7_ACIC1</name>
<keyword evidence="6 14" id="KW-0285">Flavoprotein</keyword>
<dbReference type="Gene3D" id="3.50.50.60">
    <property type="entry name" value="FAD/NAD(P)-binding domain"/>
    <property type="match status" value="1"/>
</dbReference>
<evidence type="ECO:0000259" key="15">
    <source>
        <dbReference type="Pfam" id="PF00890"/>
    </source>
</evidence>
<dbReference type="OrthoDB" id="9805351at2"/>
<keyword evidence="7 14" id="KW-0662">Pyridine nucleotide biosynthesis</keyword>
<evidence type="ECO:0000256" key="13">
    <source>
        <dbReference type="PIRSR" id="PIRSR000171-1"/>
    </source>
</evidence>
<dbReference type="FunCoup" id="A0LRC7">
    <property type="interactions" value="99"/>
</dbReference>
<dbReference type="eggNOG" id="COG0029">
    <property type="taxonomic scope" value="Bacteria"/>
</dbReference>
<evidence type="ECO:0000256" key="3">
    <source>
        <dbReference type="ARBA" id="ARBA00008562"/>
    </source>
</evidence>